<reference evidence="2" key="1">
    <citation type="journal article" date="2023" name="Int. J. Syst. Evol. Microbiol.">
        <title>Methylocystis iwaonis sp. nov., a type II methane-oxidizing bacterium from surface soil of a rice paddy field in Japan, and emended description of the genus Methylocystis (ex Whittenbury et al. 1970) Bowman et al. 1993.</title>
        <authorList>
            <person name="Kaise H."/>
            <person name="Sawadogo J.B."/>
            <person name="Alam M.S."/>
            <person name="Ueno C."/>
            <person name="Dianou D."/>
            <person name="Shinjo R."/>
            <person name="Asakawa S."/>
        </authorList>
    </citation>
    <scope>NUCLEOTIDE SEQUENCE</scope>
    <source>
        <strain evidence="2">LMG27198</strain>
    </source>
</reference>
<dbReference type="AlphaFoldDB" id="A0A9W6LTC8"/>
<feature type="coiled-coil region" evidence="1">
    <location>
        <begin position="24"/>
        <end position="51"/>
    </location>
</feature>
<proteinExistence type="predicted"/>
<dbReference type="EMBL" id="BSEC01000001">
    <property type="protein sequence ID" value="GLI94508.1"/>
    <property type="molecule type" value="Genomic_DNA"/>
</dbReference>
<gene>
    <name evidence="2" type="ORF">LMG27198_35000</name>
</gene>
<evidence type="ECO:0000313" key="2">
    <source>
        <dbReference type="EMBL" id="GLI94508.1"/>
    </source>
</evidence>
<evidence type="ECO:0000256" key="1">
    <source>
        <dbReference type="SAM" id="Coils"/>
    </source>
</evidence>
<protein>
    <submittedName>
        <fullName evidence="2">Uncharacterized protein</fullName>
    </submittedName>
</protein>
<dbReference type="Proteomes" id="UP001144323">
    <property type="component" value="Unassembled WGS sequence"/>
</dbReference>
<sequence length="186" mass="20355">MSDNMKIDAALVQLEAGKFSFQMVDAIKDHVAGLEKEMAALRASQDNAITEMKRQEYAIWRLEAEARKLNATIYALLKANAMTEIVCRESAALSVKLGEYLAIGAQLGRAALERAIADIQAGKPQAELAKANATLRAFVKEHGPTEQQIRDAIAQIEPQIDAMKKRLGPSVEKMSAYVSNLKKNVA</sequence>
<comment type="caution">
    <text evidence="2">The sequence shown here is derived from an EMBL/GenBank/DDBJ whole genome shotgun (WGS) entry which is preliminary data.</text>
</comment>
<dbReference type="RefSeq" id="WP_281804566.1">
    <property type="nucleotide sequence ID" value="NZ_BSEC01000001.1"/>
</dbReference>
<name>A0A9W6LTC8_9HYPH</name>
<evidence type="ECO:0000313" key="3">
    <source>
        <dbReference type="Proteomes" id="UP001144323"/>
    </source>
</evidence>
<accession>A0A9W6LTC8</accession>
<organism evidence="2 3">
    <name type="scientific">Methylocystis echinoides</name>
    <dbReference type="NCBI Taxonomy" id="29468"/>
    <lineage>
        <taxon>Bacteria</taxon>
        <taxon>Pseudomonadati</taxon>
        <taxon>Pseudomonadota</taxon>
        <taxon>Alphaproteobacteria</taxon>
        <taxon>Hyphomicrobiales</taxon>
        <taxon>Methylocystaceae</taxon>
        <taxon>Methylocystis</taxon>
    </lineage>
</organism>
<keyword evidence="1" id="KW-0175">Coiled coil</keyword>
<keyword evidence="3" id="KW-1185">Reference proteome</keyword>